<accession>A0ABQ7DAC2</accession>
<dbReference type="EMBL" id="QGKV02000759">
    <property type="protein sequence ID" value="KAF3569318.1"/>
    <property type="molecule type" value="Genomic_DNA"/>
</dbReference>
<reference evidence="1 2" key="1">
    <citation type="journal article" date="2020" name="BMC Genomics">
        <title>Intraspecific diversification of the crop wild relative Brassica cretica Lam. using demographic model selection.</title>
        <authorList>
            <person name="Kioukis A."/>
            <person name="Michalopoulou V.A."/>
            <person name="Briers L."/>
            <person name="Pirintsos S."/>
            <person name="Studholme D.J."/>
            <person name="Pavlidis P."/>
            <person name="Sarris P.F."/>
        </authorList>
    </citation>
    <scope>NUCLEOTIDE SEQUENCE [LARGE SCALE GENOMIC DNA]</scope>
    <source>
        <strain evidence="2">cv. PFS-1207/04</strain>
    </source>
</reference>
<evidence type="ECO:0000313" key="2">
    <source>
        <dbReference type="Proteomes" id="UP000266723"/>
    </source>
</evidence>
<sequence>MLLTLRIKNWVLRNVLPSNVSKRRNADMMIEEAINDRYRNRVMSLIGRRPMITVTRTLTIELIQETSLLRYLRRTDDSRGMRMNATEYLTPVDPDAQEELIPVFYLAA</sequence>
<comment type="caution">
    <text evidence="1">The sequence shown here is derived from an EMBL/GenBank/DDBJ whole genome shotgun (WGS) entry which is preliminary data.</text>
</comment>
<protein>
    <submittedName>
        <fullName evidence="1">Uncharacterized protein</fullName>
    </submittedName>
</protein>
<proteinExistence type="predicted"/>
<keyword evidence="2" id="KW-1185">Reference proteome</keyword>
<evidence type="ECO:0000313" key="1">
    <source>
        <dbReference type="EMBL" id="KAF3569318.1"/>
    </source>
</evidence>
<dbReference type="Proteomes" id="UP000266723">
    <property type="component" value="Unassembled WGS sequence"/>
</dbReference>
<name>A0ABQ7DAC2_BRACR</name>
<organism evidence="1 2">
    <name type="scientific">Brassica cretica</name>
    <name type="common">Mustard</name>
    <dbReference type="NCBI Taxonomy" id="69181"/>
    <lineage>
        <taxon>Eukaryota</taxon>
        <taxon>Viridiplantae</taxon>
        <taxon>Streptophyta</taxon>
        <taxon>Embryophyta</taxon>
        <taxon>Tracheophyta</taxon>
        <taxon>Spermatophyta</taxon>
        <taxon>Magnoliopsida</taxon>
        <taxon>eudicotyledons</taxon>
        <taxon>Gunneridae</taxon>
        <taxon>Pentapetalae</taxon>
        <taxon>rosids</taxon>
        <taxon>malvids</taxon>
        <taxon>Brassicales</taxon>
        <taxon>Brassicaceae</taxon>
        <taxon>Brassiceae</taxon>
        <taxon>Brassica</taxon>
    </lineage>
</organism>
<gene>
    <name evidence="1" type="ORF">DY000_02012544</name>
</gene>